<feature type="compositionally biased region" description="Basic and acidic residues" evidence="1">
    <location>
        <begin position="214"/>
        <end position="228"/>
    </location>
</feature>
<name>A0ABQ7NRC6_BRACM</name>
<accession>A0ABQ7NRC6</accession>
<gene>
    <name evidence="3" type="primary">A01p011410.1_BraROA</name>
    <name evidence="3" type="ORF">IGI04_000974</name>
</gene>
<dbReference type="Pfam" id="PF07498">
    <property type="entry name" value="Rho_N"/>
    <property type="match status" value="1"/>
</dbReference>
<comment type="caution">
    <text evidence="3">The sequence shown here is derived from an EMBL/GenBank/DDBJ whole genome shotgun (WGS) entry which is preliminary data.</text>
</comment>
<evidence type="ECO:0000313" key="4">
    <source>
        <dbReference type="Proteomes" id="UP000823674"/>
    </source>
</evidence>
<dbReference type="PANTHER" id="PTHR34449:SF2">
    <property type="entry name" value="RHO TERMINATION FACTOR"/>
    <property type="match status" value="1"/>
</dbReference>
<feature type="region of interest" description="Disordered" evidence="1">
    <location>
        <begin position="60"/>
        <end position="89"/>
    </location>
</feature>
<dbReference type="EMBL" id="JADBGQ010000001">
    <property type="protein sequence ID" value="KAG5413407.1"/>
    <property type="molecule type" value="Genomic_DNA"/>
</dbReference>
<protein>
    <recommendedName>
        <fullName evidence="2">Rho termination factor-like N-terminal domain-containing protein</fullName>
    </recommendedName>
</protein>
<feature type="domain" description="Rho termination factor-like N-terminal" evidence="2">
    <location>
        <begin position="228"/>
        <end position="257"/>
    </location>
</feature>
<feature type="compositionally biased region" description="Basic and acidic residues" evidence="1">
    <location>
        <begin position="133"/>
        <end position="144"/>
    </location>
</feature>
<sequence>MDPTYKGFGFLCGNEAKERIKRREPTVHLQEDFSAKAMDLALHFPSLIKQGFTRANHLPVRDSLSPSSGQSFSRTAFDGDRRSWPGETLSRRSKKGYVVCCKNPSDEQSSDPSKAKQEEIISLFRRIQASISKGEESQGADEKNGVASSGNESLSKAILDVLEKPREKTEGDAGVRKEPPKRQVARPPTSFAKRSPTRPSASGPRGKLPITKSTMEETEKQDKPPLIETMKLAELKEVAKNKGLKGYSKLKKSEILELLRSS</sequence>
<evidence type="ECO:0000313" key="3">
    <source>
        <dbReference type="EMBL" id="KAG5413407.1"/>
    </source>
</evidence>
<reference evidence="3 4" key="1">
    <citation type="submission" date="2021-03" db="EMBL/GenBank/DDBJ databases">
        <authorList>
            <person name="King G.J."/>
            <person name="Bancroft I."/>
            <person name="Baten A."/>
            <person name="Bloomfield J."/>
            <person name="Borpatragohain P."/>
            <person name="He Z."/>
            <person name="Irish N."/>
            <person name="Irwin J."/>
            <person name="Liu K."/>
            <person name="Mauleon R.P."/>
            <person name="Moore J."/>
            <person name="Morris R."/>
            <person name="Ostergaard L."/>
            <person name="Wang B."/>
            <person name="Wells R."/>
        </authorList>
    </citation>
    <scope>NUCLEOTIDE SEQUENCE [LARGE SCALE GENOMIC DNA]</scope>
    <source>
        <strain evidence="3">R-o-18</strain>
        <tissue evidence="3">Leaf</tissue>
    </source>
</reference>
<evidence type="ECO:0000259" key="2">
    <source>
        <dbReference type="Pfam" id="PF07498"/>
    </source>
</evidence>
<proteinExistence type="predicted"/>
<organism evidence="3 4">
    <name type="scientific">Brassica rapa subsp. trilocularis</name>
    <dbReference type="NCBI Taxonomy" id="1813537"/>
    <lineage>
        <taxon>Eukaryota</taxon>
        <taxon>Viridiplantae</taxon>
        <taxon>Streptophyta</taxon>
        <taxon>Embryophyta</taxon>
        <taxon>Tracheophyta</taxon>
        <taxon>Spermatophyta</taxon>
        <taxon>Magnoliopsida</taxon>
        <taxon>eudicotyledons</taxon>
        <taxon>Gunneridae</taxon>
        <taxon>Pentapetalae</taxon>
        <taxon>rosids</taxon>
        <taxon>malvids</taxon>
        <taxon>Brassicales</taxon>
        <taxon>Brassicaceae</taxon>
        <taxon>Brassiceae</taxon>
        <taxon>Brassica</taxon>
    </lineage>
</organism>
<dbReference type="Proteomes" id="UP000823674">
    <property type="component" value="Chromosome A01"/>
</dbReference>
<feature type="region of interest" description="Disordered" evidence="1">
    <location>
        <begin position="132"/>
        <end position="228"/>
    </location>
</feature>
<evidence type="ECO:0000256" key="1">
    <source>
        <dbReference type="SAM" id="MobiDB-lite"/>
    </source>
</evidence>
<feature type="compositionally biased region" description="Polar residues" evidence="1">
    <location>
        <begin position="64"/>
        <end position="74"/>
    </location>
</feature>
<dbReference type="PANTHER" id="PTHR34449">
    <property type="entry name" value="RHO TERMINATION FACTOR"/>
    <property type="match status" value="1"/>
</dbReference>
<keyword evidence="4" id="KW-1185">Reference proteome</keyword>
<dbReference type="InterPro" id="IPR011112">
    <property type="entry name" value="Rho-like_N"/>
</dbReference>
<feature type="compositionally biased region" description="Basic and acidic residues" evidence="1">
    <location>
        <begin position="161"/>
        <end position="181"/>
    </location>
</feature>